<keyword evidence="4" id="KW-1185">Reference proteome</keyword>
<dbReference type="Proteomes" id="UP000325255">
    <property type="component" value="Unassembled WGS sequence"/>
</dbReference>
<reference evidence="3 4" key="1">
    <citation type="submission" date="2019-09" db="EMBL/GenBank/DDBJ databases">
        <title>Genome sequence of Rhodovastum atsumiense, a diverse member of the Acetobacteraceae family of non-sulfur purple photosynthetic bacteria.</title>
        <authorList>
            <person name="Meyer T."/>
            <person name="Kyndt J."/>
        </authorList>
    </citation>
    <scope>NUCLEOTIDE SEQUENCE [LARGE SCALE GENOMIC DNA]</scope>
    <source>
        <strain evidence="3 4">DSM 21279</strain>
    </source>
</reference>
<name>A0A5M6IKV1_9PROT</name>
<evidence type="ECO:0008006" key="5">
    <source>
        <dbReference type="Google" id="ProtNLM"/>
    </source>
</evidence>
<dbReference type="EMBL" id="VWPK01000065">
    <property type="protein sequence ID" value="KAA5608896.1"/>
    <property type="molecule type" value="Genomic_DNA"/>
</dbReference>
<evidence type="ECO:0000259" key="2">
    <source>
        <dbReference type="SMART" id="SM01204"/>
    </source>
</evidence>
<evidence type="ECO:0000313" key="3">
    <source>
        <dbReference type="EMBL" id="KAA5608896.1"/>
    </source>
</evidence>
<proteinExistence type="predicted"/>
<protein>
    <recommendedName>
        <fullName evidence="5">Histidine kinase</fullName>
    </recommendedName>
</protein>
<dbReference type="Pfam" id="PF10442">
    <property type="entry name" value="FIST_C"/>
    <property type="match status" value="1"/>
</dbReference>
<dbReference type="Pfam" id="PF08495">
    <property type="entry name" value="FIST"/>
    <property type="match status" value="1"/>
</dbReference>
<evidence type="ECO:0000313" key="4">
    <source>
        <dbReference type="Proteomes" id="UP000325255"/>
    </source>
</evidence>
<dbReference type="PANTHER" id="PTHR40252:SF2">
    <property type="entry name" value="BLR0328 PROTEIN"/>
    <property type="match status" value="1"/>
</dbReference>
<accession>A0A5M6IKV1</accession>
<dbReference type="OrthoDB" id="9770435at2"/>
<gene>
    <name evidence="3" type="ORF">F1189_26940</name>
</gene>
<sequence>MRKRMWTRQLRWKARQGWDPDCALESDPADLVLCFGDTDAYEAGAFEALRAMFPKARIVASTAVASIQGHAVIQQGAVAAAVGFSYTRIEASCIQVGAGASFEAGRRLAAQLAAGDRPAGILLLADGLGVNGSELLAGLRSVVPAGCTVFGGMTTGAFGSPSTSLGLDARPGPGNAAAVGFYGPRLRIGDGTAAGWDVFGPVRHITGSDGNLLKTLDGRPALDLYRRYLGDEYLGPEGHLLFPLLVWPVGHPEQAVVRTLIRHDDEGGKMLFAGNVPEGYLARLMRGSLDRVAMAAADAARMAMHALPADAGPGRLALMVSCIGRLRLLGQKAPEEVEDAAAELGDAAGIGFYSYGEICRSERDAEPQLHNQTMSVTLLAEAAGHG</sequence>
<dbReference type="InterPro" id="IPR019494">
    <property type="entry name" value="FIST_C"/>
</dbReference>
<organism evidence="3 4">
    <name type="scientific">Rhodovastum atsumiense</name>
    <dbReference type="NCBI Taxonomy" id="504468"/>
    <lineage>
        <taxon>Bacteria</taxon>
        <taxon>Pseudomonadati</taxon>
        <taxon>Pseudomonadota</taxon>
        <taxon>Alphaproteobacteria</taxon>
        <taxon>Acetobacterales</taxon>
        <taxon>Acetobacteraceae</taxon>
        <taxon>Rhodovastum</taxon>
    </lineage>
</organism>
<dbReference type="PANTHER" id="PTHR40252">
    <property type="entry name" value="BLR0328 PROTEIN"/>
    <property type="match status" value="1"/>
</dbReference>
<evidence type="ECO:0000259" key="1">
    <source>
        <dbReference type="SMART" id="SM00897"/>
    </source>
</evidence>
<dbReference type="AlphaFoldDB" id="A0A5M6IKV1"/>
<feature type="domain" description="FIST" evidence="1">
    <location>
        <begin position="27"/>
        <end position="220"/>
    </location>
</feature>
<feature type="domain" description="FIST C-domain" evidence="2">
    <location>
        <begin position="221"/>
        <end position="361"/>
    </location>
</feature>
<dbReference type="InterPro" id="IPR013702">
    <property type="entry name" value="FIST_domain_N"/>
</dbReference>
<dbReference type="SMART" id="SM00897">
    <property type="entry name" value="FIST"/>
    <property type="match status" value="1"/>
</dbReference>
<comment type="caution">
    <text evidence="3">The sequence shown here is derived from an EMBL/GenBank/DDBJ whole genome shotgun (WGS) entry which is preliminary data.</text>
</comment>
<dbReference type="SMART" id="SM01204">
    <property type="entry name" value="FIST_C"/>
    <property type="match status" value="1"/>
</dbReference>